<evidence type="ECO:0000259" key="1">
    <source>
        <dbReference type="Pfam" id="PF18964"/>
    </source>
</evidence>
<accession>A0A3D2X8N8</accession>
<feature type="domain" description="DUF5704" evidence="1">
    <location>
        <begin position="381"/>
        <end position="567"/>
    </location>
</feature>
<name>A0A3D2X8N8_9FIRM</name>
<reference evidence="2 3" key="1">
    <citation type="journal article" date="2018" name="Nat. Biotechnol.">
        <title>A standardized bacterial taxonomy based on genome phylogeny substantially revises the tree of life.</title>
        <authorList>
            <person name="Parks D.H."/>
            <person name="Chuvochina M."/>
            <person name="Waite D.W."/>
            <person name="Rinke C."/>
            <person name="Skarshewski A."/>
            <person name="Chaumeil P.A."/>
            <person name="Hugenholtz P."/>
        </authorList>
    </citation>
    <scope>NUCLEOTIDE SEQUENCE [LARGE SCALE GENOMIC DNA]</scope>
    <source>
        <strain evidence="2">UBA11728</strain>
    </source>
</reference>
<evidence type="ECO:0000313" key="2">
    <source>
        <dbReference type="EMBL" id="HCL03510.1"/>
    </source>
</evidence>
<dbReference type="InterPro" id="IPR043759">
    <property type="entry name" value="DUF5704"/>
</dbReference>
<dbReference type="EMBL" id="DPVV01000466">
    <property type="protein sequence ID" value="HCL03510.1"/>
    <property type="molecule type" value="Genomic_DNA"/>
</dbReference>
<sequence length="761" mass="86043">QYSTAKEERVFVKPQTVRDNQVGDLIITTYELPFWQISKAAIRMHVAEEMKKGKTLAQAEKIVTDKLTSDGITIYFSHVFAVYDDDTMIKGPYANLQEIKNAVDWSQQTRERYLPAYYDIPLKITQRMMPFGTYSIQIVDMTDNQTKIFTYNDTTSGKYSIDYKLPSSTQNQPVRDEETLIYDTPSLIADSSGQQYKFLGKAFYSYEETPGKSEAAKVIENQISQKNSGTGKAVLILGYVKAGEESSVKVKYYHESDSGIKTLMGTESAGTIKPNTSFSFTKYAKSSYTYQGNSYKYKDKWSYTYYKDNGTMTTLNGKSGETKLTIPSLMKGSEVVISLYYEGKDLITPIPPQSINTTIDYFDASSTNGQIRSDYYGTEKFSVEQGIPTTENLYASVRAPEYLIKASFQRNSTSKEFQVEARKKYILKWYTEEEKPIKGDPDGKTEIVKTNHTETKDVKQTVTINRQVKYTELLSFDYFKINQANLINTALPRGDITLLPFSYSIPSISYQSFGDIDQHIIVPPKVKSGVDLPAETIDLGGIKPSIPMNDFTTEVNALIPEVQVRNDVFQFDNRTVMNDQYKLKETEEAVYSAIRRPELTLYNTLYQSNLTIPATLANSIYSSSGTIRYEKVASFQSTKPSEEAYPISNINSITVHTPVYCQGTLIQDNASYVQLSSPNKNCIPLVLDEEGDSSDFTVSISNYGSHNPYPGYYIRDYVSNTLGNAYYIARNQEGILRNEVRFPFDVLIDVGNDRAMSNDIL</sequence>
<organism evidence="2 3">
    <name type="scientific">Lachnoclostridium phytofermentans</name>
    <dbReference type="NCBI Taxonomy" id="66219"/>
    <lineage>
        <taxon>Bacteria</taxon>
        <taxon>Bacillati</taxon>
        <taxon>Bacillota</taxon>
        <taxon>Clostridia</taxon>
        <taxon>Lachnospirales</taxon>
        <taxon>Lachnospiraceae</taxon>
    </lineage>
</organism>
<protein>
    <recommendedName>
        <fullName evidence="1">DUF5704 domain-containing protein</fullName>
    </recommendedName>
</protein>
<evidence type="ECO:0000313" key="3">
    <source>
        <dbReference type="Proteomes" id="UP000262969"/>
    </source>
</evidence>
<feature type="non-terminal residue" evidence="2">
    <location>
        <position position="761"/>
    </location>
</feature>
<feature type="non-terminal residue" evidence="2">
    <location>
        <position position="1"/>
    </location>
</feature>
<dbReference type="Proteomes" id="UP000262969">
    <property type="component" value="Unassembled WGS sequence"/>
</dbReference>
<dbReference type="Pfam" id="PF18964">
    <property type="entry name" value="DUF5704"/>
    <property type="match status" value="1"/>
</dbReference>
<gene>
    <name evidence="2" type="ORF">DHW61_14060</name>
</gene>
<proteinExistence type="predicted"/>
<dbReference type="AlphaFoldDB" id="A0A3D2X8N8"/>
<comment type="caution">
    <text evidence="2">The sequence shown here is derived from an EMBL/GenBank/DDBJ whole genome shotgun (WGS) entry which is preliminary data.</text>
</comment>